<organism evidence="7 8">
    <name type="scientific">Turnera subulata</name>
    <dbReference type="NCBI Taxonomy" id="218843"/>
    <lineage>
        <taxon>Eukaryota</taxon>
        <taxon>Viridiplantae</taxon>
        <taxon>Streptophyta</taxon>
        <taxon>Embryophyta</taxon>
        <taxon>Tracheophyta</taxon>
        <taxon>Spermatophyta</taxon>
        <taxon>Magnoliopsida</taxon>
        <taxon>eudicotyledons</taxon>
        <taxon>Gunneridae</taxon>
        <taxon>Pentapetalae</taxon>
        <taxon>rosids</taxon>
        <taxon>fabids</taxon>
        <taxon>Malpighiales</taxon>
        <taxon>Passifloraceae</taxon>
        <taxon>Turnera</taxon>
    </lineage>
</organism>
<evidence type="ECO:0000256" key="4">
    <source>
        <dbReference type="ARBA" id="ARBA00023163"/>
    </source>
</evidence>
<sequence length="105" mass="12097">MGRSRVMCELISNETVRNATFRKRKARLLKKLEELTTLCGIIACSVIFSAYDDQPEVWPSPTEACAVLEEFGNSPANRQTRHVMDQEMVLHRNICQVKKELEKEE</sequence>
<name>A0A9Q0G3G9_9ROSI</name>
<evidence type="ECO:0000256" key="5">
    <source>
        <dbReference type="ARBA" id="ARBA00023242"/>
    </source>
</evidence>
<dbReference type="Gene3D" id="3.40.1810.10">
    <property type="entry name" value="Transcription factor, MADS-box"/>
    <property type="match status" value="1"/>
</dbReference>
<dbReference type="PRINTS" id="PR00404">
    <property type="entry name" value="MADSDOMAIN"/>
</dbReference>
<dbReference type="SUPFAM" id="SSF55455">
    <property type="entry name" value="SRF-like"/>
    <property type="match status" value="1"/>
</dbReference>
<reference evidence="7" key="1">
    <citation type="submission" date="2022-02" db="EMBL/GenBank/DDBJ databases">
        <authorList>
            <person name="Henning P.M."/>
            <person name="McCubbin A.G."/>
            <person name="Shore J.S."/>
        </authorList>
    </citation>
    <scope>NUCLEOTIDE SEQUENCE</scope>
    <source>
        <strain evidence="7">F60SS</strain>
        <tissue evidence="7">Leaves</tissue>
    </source>
</reference>
<proteinExistence type="predicted"/>
<evidence type="ECO:0000313" key="8">
    <source>
        <dbReference type="Proteomes" id="UP001141552"/>
    </source>
</evidence>
<dbReference type="CDD" id="cd00266">
    <property type="entry name" value="MADS_SRF_like"/>
    <property type="match status" value="1"/>
</dbReference>
<dbReference type="PROSITE" id="PS50066">
    <property type="entry name" value="MADS_BOX_2"/>
    <property type="match status" value="1"/>
</dbReference>
<accession>A0A9Q0G3G9</accession>
<protein>
    <recommendedName>
        <fullName evidence="6">MADS-box domain-containing protein</fullName>
    </recommendedName>
</protein>
<keyword evidence="3" id="KW-0238">DNA-binding</keyword>
<dbReference type="AlphaFoldDB" id="A0A9Q0G3G9"/>
<dbReference type="GO" id="GO:0000978">
    <property type="term" value="F:RNA polymerase II cis-regulatory region sequence-specific DNA binding"/>
    <property type="evidence" value="ECO:0007669"/>
    <property type="project" value="TreeGrafter"/>
</dbReference>
<comment type="caution">
    <text evidence="7">The sequence shown here is derived from an EMBL/GenBank/DDBJ whole genome shotgun (WGS) entry which is preliminary data.</text>
</comment>
<dbReference type="OrthoDB" id="1692623at2759"/>
<dbReference type="PANTHER" id="PTHR11945">
    <property type="entry name" value="MADS BOX PROTEIN"/>
    <property type="match status" value="1"/>
</dbReference>
<dbReference type="PANTHER" id="PTHR11945:SF505">
    <property type="entry name" value="MADS-BOX DOMAIN-CONTAINING PROTEIN"/>
    <property type="match status" value="1"/>
</dbReference>
<dbReference type="GO" id="GO:0046983">
    <property type="term" value="F:protein dimerization activity"/>
    <property type="evidence" value="ECO:0007669"/>
    <property type="project" value="InterPro"/>
</dbReference>
<reference evidence="7" key="2">
    <citation type="journal article" date="2023" name="Plants (Basel)">
        <title>Annotation of the Turnera subulata (Passifloraceae) Draft Genome Reveals the S-Locus Evolved after the Divergence of Turneroideae from Passifloroideae in a Stepwise Manner.</title>
        <authorList>
            <person name="Henning P.M."/>
            <person name="Roalson E.H."/>
            <person name="Mir W."/>
            <person name="McCubbin A.G."/>
            <person name="Shore J.S."/>
        </authorList>
    </citation>
    <scope>NUCLEOTIDE SEQUENCE</scope>
    <source>
        <strain evidence="7">F60SS</strain>
    </source>
</reference>
<evidence type="ECO:0000256" key="3">
    <source>
        <dbReference type="ARBA" id="ARBA00023125"/>
    </source>
</evidence>
<dbReference type="InterPro" id="IPR002100">
    <property type="entry name" value="TF_MADSbox"/>
</dbReference>
<evidence type="ECO:0000256" key="1">
    <source>
        <dbReference type="ARBA" id="ARBA00004123"/>
    </source>
</evidence>
<keyword evidence="5" id="KW-0539">Nucleus</keyword>
<feature type="domain" description="MADS-box" evidence="6">
    <location>
        <begin position="1"/>
        <end position="49"/>
    </location>
</feature>
<comment type="subcellular location">
    <subcellularLocation>
        <location evidence="1">Nucleus</location>
    </subcellularLocation>
</comment>
<dbReference type="GO" id="GO:0045944">
    <property type="term" value="P:positive regulation of transcription by RNA polymerase II"/>
    <property type="evidence" value="ECO:0007669"/>
    <property type="project" value="InterPro"/>
</dbReference>
<dbReference type="Pfam" id="PF00319">
    <property type="entry name" value="SRF-TF"/>
    <property type="match status" value="1"/>
</dbReference>
<evidence type="ECO:0000259" key="6">
    <source>
        <dbReference type="PROSITE" id="PS50066"/>
    </source>
</evidence>
<dbReference type="Proteomes" id="UP001141552">
    <property type="component" value="Unassembled WGS sequence"/>
</dbReference>
<dbReference type="EMBL" id="JAKUCV010002467">
    <property type="protein sequence ID" value="KAJ4842532.1"/>
    <property type="molecule type" value="Genomic_DNA"/>
</dbReference>
<dbReference type="GO" id="GO:0000981">
    <property type="term" value="F:DNA-binding transcription factor activity, RNA polymerase II-specific"/>
    <property type="evidence" value="ECO:0007669"/>
    <property type="project" value="InterPro"/>
</dbReference>
<dbReference type="InterPro" id="IPR033897">
    <property type="entry name" value="SRF-like_MADS-box"/>
</dbReference>
<dbReference type="SMART" id="SM00432">
    <property type="entry name" value="MADS"/>
    <property type="match status" value="1"/>
</dbReference>
<keyword evidence="2" id="KW-0805">Transcription regulation</keyword>
<keyword evidence="4" id="KW-0804">Transcription</keyword>
<dbReference type="InterPro" id="IPR036879">
    <property type="entry name" value="TF_MADSbox_sf"/>
</dbReference>
<dbReference type="GO" id="GO:0005634">
    <property type="term" value="C:nucleus"/>
    <property type="evidence" value="ECO:0007669"/>
    <property type="project" value="UniProtKB-SubCell"/>
</dbReference>
<evidence type="ECO:0000313" key="7">
    <source>
        <dbReference type="EMBL" id="KAJ4842532.1"/>
    </source>
</evidence>
<keyword evidence="8" id="KW-1185">Reference proteome</keyword>
<gene>
    <name evidence="7" type="ORF">Tsubulata_020813</name>
</gene>
<evidence type="ECO:0000256" key="2">
    <source>
        <dbReference type="ARBA" id="ARBA00023015"/>
    </source>
</evidence>